<reference evidence="3" key="1">
    <citation type="journal article" date="2019" name="Int. J. Syst. Evol. Microbiol.">
        <title>The Global Catalogue of Microorganisms (GCM) 10K type strain sequencing project: providing services to taxonomists for standard genome sequencing and annotation.</title>
        <authorList>
            <consortium name="The Broad Institute Genomics Platform"/>
            <consortium name="The Broad Institute Genome Sequencing Center for Infectious Disease"/>
            <person name="Wu L."/>
            <person name="Ma J."/>
        </authorList>
    </citation>
    <scope>NUCLEOTIDE SEQUENCE [LARGE SCALE GENOMIC DNA]</scope>
    <source>
        <strain evidence="3">JCM 19134</strain>
    </source>
</reference>
<comment type="similarity">
    <text evidence="1">Belongs to the short-chain dehydrogenases/reductases (SDR) family.</text>
</comment>
<evidence type="ECO:0000313" key="2">
    <source>
        <dbReference type="EMBL" id="GAA4951716.1"/>
    </source>
</evidence>
<organism evidence="2 3">
    <name type="scientific">Halioxenophilus aromaticivorans</name>
    <dbReference type="NCBI Taxonomy" id="1306992"/>
    <lineage>
        <taxon>Bacteria</taxon>
        <taxon>Pseudomonadati</taxon>
        <taxon>Pseudomonadota</taxon>
        <taxon>Gammaproteobacteria</taxon>
        <taxon>Alteromonadales</taxon>
        <taxon>Alteromonadaceae</taxon>
        <taxon>Halioxenophilus</taxon>
    </lineage>
</organism>
<dbReference type="GO" id="GO:0016616">
    <property type="term" value="F:oxidoreductase activity, acting on the CH-OH group of donors, NAD or NADP as acceptor"/>
    <property type="evidence" value="ECO:0007669"/>
    <property type="project" value="TreeGrafter"/>
</dbReference>
<dbReference type="PANTHER" id="PTHR42760">
    <property type="entry name" value="SHORT-CHAIN DEHYDROGENASES/REDUCTASES FAMILY MEMBER"/>
    <property type="match status" value="1"/>
</dbReference>
<dbReference type="CDD" id="cd05233">
    <property type="entry name" value="SDR_c"/>
    <property type="match status" value="1"/>
</dbReference>
<accession>A0AAV3U6U8</accession>
<dbReference type="SUPFAM" id="SSF51735">
    <property type="entry name" value="NAD(P)-binding Rossmann-fold domains"/>
    <property type="match status" value="1"/>
</dbReference>
<evidence type="ECO:0000313" key="3">
    <source>
        <dbReference type="Proteomes" id="UP001409585"/>
    </source>
</evidence>
<protein>
    <submittedName>
        <fullName evidence="2">3-oxoacyl-ACP reductase</fullName>
    </submittedName>
</protein>
<sequence>MSLFSDKVVLITGTGGGIGCEAALQFTREGATVYGCDISQAQHQASRDLLSQHGFELKGYGGVDLGDPSQSKEWIDHVVQAEGRIDVLFNNASAAKFGHMENFSIEDWYFTVRNELDLVFFTTHFAWPHLTKGSVILNMGSTAAWCGSTSTGKVAHTATKGGIVAMTRQLAAEGASKGIRAVSISPGFIKTPGTAAFIENPDIKKQLLSGVLLNRPGETSDVINLALFLASDKASFITGSDHLVDGGMLSI</sequence>
<dbReference type="RefSeq" id="WP_345425531.1">
    <property type="nucleotide sequence ID" value="NZ_AP031496.1"/>
</dbReference>
<gene>
    <name evidence="2" type="ORF">GCM10025791_35350</name>
</gene>
<evidence type="ECO:0000256" key="1">
    <source>
        <dbReference type="ARBA" id="ARBA00006484"/>
    </source>
</evidence>
<dbReference type="Gene3D" id="3.40.50.720">
    <property type="entry name" value="NAD(P)-binding Rossmann-like Domain"/>
    <property type="match status" value="1"/>
</dbReference>
<proteinExistence type="inferred from homology"/>
<dbReference type="InterPro" id="IPR002347">
    <property type="entry name" value="SDR_fam"/>
</dbReference>
<dbReference type="AlphaFoldDB" id="A0AAV3U6U8"/>
<dbReference type="FunFam" id="3.40.50.720:FF:000084">
    <property type="entry name" value="Short-chain dehydrogenase reductase"/>
    <property type="match status" value="1"/>
</dbReference>
<dbReference type="Pfam" id="PF13561">
    <property type="entry name" value="adh_short_C2"/>
    <property type="match status" value="1"/>
</dbReference>
<name>A0AAV3U6U8_9ALTE</name>
<comment type="caution">
    <text evidence="2">The sequence shown here is derived from an EMBL/GenBank/DDBJ whole genome shotgun (WGS) entry which is preliminary data.</text>
</comment>
<dbReference type="PROSITE" id="PS51257">
    <property type="entry name" value="PROKAR_LIPOPROTEIN"/>
    <property type="match status" value="1"/>
</dbReference>
<dbReference type="InterPro" id="IPR036291">
    <property type="entry name" value="NAD(P)-bd_dom_sf"/>
</dbReference>
<keyword evidence="3" id="KW-1185">Reference proteome</keyword>
<dbReference type="Proteomes" id="UP001409585">
    <property type="component" value="Unassembled WGS sequence"/>
</dbReference>
<dbReference type="EMBL" id="BAABLX010000029">
    <property type="protein sequence ID" value="GAA4951716.1"/>
    <property type="molecule type" value="Genomic_DNA"/>
</dbReference>
<dbReference type="PRINTS" id="PR00080">
    <property type="entry name" value="SDRFAMILY"/>
</dbReference>
<dbReference type="PRINTS" id="PR00081">
    <property type="entry name" value="GDHRDH"/>
</dbReference>